<name>A0AAW1NVD1_9CHLO</name>
<dbReference type="InterPro" id="IPR023238">
    <property type="entry name" value="FAM175"/>
</dbReference>
<dbReference type="Proteomes" id="UP001465755">
    <property type="component" value="Unassembled WGS sequence"/>
</dbReference>
<evidence type="ECO:0000313" key="2">
    <source>
        <dbReference type="Proteomes" id="UP001465755"/>
    </source>
</evidence>
<keyword evidence="2" id="KW-1185">Reference proteome</keyword>
<accession>A0AAW1NVD1</accession>
<dbReference type="AlphaFoldDB" id="A0AAW1NVD1"/>
<protein>
    <submittedName>
        <fullName evidence="1">Uncharacterized protein</fullName>
    </submittedName>
</protein>
<dbReference type="GO" id="GO:0005634">
    <property type="term" value="C:nucleus"/>
    <property type="evidence" value="ECO:0007669"/>
    <property type="project" value="TreeGrafter"/>
</dbReference>
<gene>
    <name evidence="1" type="ORF">WJX73_009862</name>
</gene>
<dbReference type="PANTHER" id="PTHR31728">
    <property type="entry name" value="ABRAXAS FAMILY MEMBER"/>
    <property type="match status" value="1"/>
</dbReference>
<dbReference type="Pfam" id="PF21125">
    <property type="entry name" value="MPN_2A_DUB_like"/>
    <property type="match status" value="1"/>
</dbReference>
<dbReference type="EMBL" id="JALJOQ010000096">
    <property type="protein sequence ID" value="KAK9798614.1"/>
    <property type="molecule type" value="Genomic_DNA"/>
</dbReference>
<dbReference type="GO" id="GO:0031593">
    <property type="term" value="F:polyubiquitin modification-dependent protein binding"/>
    <property type="evidence" value="ECO:0007669"/>
    <property type="project" value="TreeGrafter"/>
</dbReference>
<reference evidence="1 2" key="1">
    <citation type="journal article" date="2024" name="Nat. Commun.">
        <title>Phylogenomics reveals the evolutionary origins of lichenization in chlorophyte algae.</title>
        <authorList>
            <person name="Puginier C."/>
            <person name="Libourel C."/>
            <person name="Otte J."/>
            <person name="Skaloud P."/>
            <person name="Haon M."/>
            <person name="Grisel S."/>
            <person name="Petersen M."/>
            <person name="Berrin J.G."/>
            <person name="Delaux P.M."/>
            <person name="Dal Grande F."/>
            <person name="Keller J."/>
        </authorList>
    </citation>
    <scope>NUCLEOTIDE SEQUENCE [LARGE SCALE GENOMIC DNA]</scope>
    <source>
        <strain evidence="1 2">SAG 2036</strain>
    </source>
</reference>
<comment type="caution">
    <text evidence="1">The sequence shown here is derived from an EMBL/GenBank/DDBJ whole genome shotgun (WGS) entry which is preliminary data.</text>
</comment>
<organism evidence="1 2">
    <name type="scientific">Symbiochloris irregularis</name>
    <dbReference type="NCBI Taxonomy" id="706552"/>
    <lineage>
        <taxon>Eukaryota</taxon>
        <taxon>Viridiplantae</taxon>
        <taxon>Chlorophyta</taxon>
        <taxon>core chlorophytes</taxon>
        <taxon>Trebouxiophyceae</taxon>
        <taxon>Trebouxiales</taxon>
        <taxon>Trebouxiaceae</taxon>
        <taxon>Symbiochloris</taxon>
    </lineage>
</organism>
<dbReference type="PANTHER" id="PTHR31728:SF5">
    <property type="entry name" value="OS07G0540200 PROTEIN"/>
    <property type="match status" value="1"/>
</dbReference>
<evidence type="ECO:0000313" key="1">
    <source>
        <dbReference type="EMBL" id="KAK9798614.1"/>
    </source>
</evidence>
<proteinExistence type="predicted"/>
<sequence length="211" mass="23413">MAQVATEAQSSNPTFEGLLFGRKDTLVTESLTDSDEKQTKVRIPTHITGACKCGKPCTWFTTSGKLQEELLEGLIAEYVASGQDFIGWFSCREAAAAAYMPTARERAVCSRLLQTRNISEPLLYGLFYRDALHETEPLGFYLELYEAVHSTQADHKAEPPCQLNKVECTITNVGGSRAQAVYRNVSSFSAILPTIDLMQPITENKWTPKSH</sequence>